<dbReference type="Proteomes" id="UP000435304">
    <property type="component" value="Unassembled WGS sequence"/>
</dbReference>
<protein>
    <submittedName>
        <fullName evidence="1">HAD-IA family hydrolase</fullName>
    </submittedName>
</protein>
<dbReference type="EMBL" id="WPCU01000005">
    <property type="protein sequence ID" value="MVA75902.1"/>
    <property type="molecule type" value="Genomic_DNA"/>
</dbReference>
<dbReference type="SFLD" id="SFLDG01129">
    <property type="entry name" value="C1.5:_HAD__Beta-PGM__Phosphata"/>
    <property type="match status" value="1"/>
</dbReference>
<keyword evidence="2" id="KW-1185">Reference proteome</keyword>
<dbReference type="PRINTS" id="PR00413">
    <property type="entry name" value="HADHALOGNASE"/>
</dbReference>
<organism evidence="1 2">
    <name type="scientific">Auraticoccus cholistanensis</name>
    <dbReference type="NCBI Taxonomy" id="2656650"/>
    <lineage>
        <taxon>Bacteria</taxon>
        <taxon>Bacillati</taxon>
        <taxon>Actinomycetota</taxon>
        <taxon>Actinomycetes</taxon>
        <taxon>Propionibacteriales</taxon>
        <taxon>Propionibacteriaceae</taxon>
        <taxon>Auraticoccus</taxon>
    </lineage>
</organism>
<dbReference type="Gene3D" id="1.10.150.240">
    <property type="entry name" value="Putative phosphatase, domain 2"/>
    <property type="match status" value="1"/>
</dbReference>
<dbReference type="InterPro" id="IPR023214">
    <property type="entry name" value="HAD_sf"/>
</dbReference>
<dbReference type="InterPro" id="IPR023198">
    <property type="entry name" value="PGP-like_dom2"/>
</dbReference>
<dbReference type="InterPro" id="IPR006439">
    <property type="entry name" value="HAD-SF_hydro_IA"/>
</dbReference>
<accession>A0A6A9UWA5</accession>
<evidence type="ECO:0000313" key="1">
    <source>
        <dbReference type="EMBL" id="MVA75902.1"/>
    </source>
</evidence>
<dbReference type="CDD" id="cd07505">
    <property type="entry name" value="HAD_BPGM-like"/>
    <property type="match status" value="1"/>
</dbReference>
<reference evidence="1 2" key="1">
    <citation type="submission" date="2019-12" db="EMBL/GenBank/DDBJ databases">
        <title>Auraticoccus cholistani sp. nov., an actinomycete isolated from soil of Cholistan desert.</title>
        <authorList>
            <person name="Cheema M.T."/>
        </authorList>
    </citation>
    <scope>NUCLEOTIDE SEQUENCE [LARGE SCALE GENOMIC DNA]</scope>
    <source>
        <strain evidence="1 2">F435</strain>
    </source>
</reference>
<dbReference type="PANTHER" id="PTHR18901">
    <property type="entry name" value="2-DEOXYGLUCOSE-6-PHOSPHATE PHOSPHATASE 2"/>
    <property type="match status" value="1"/>
</dbReference>
<dbReference type="GO" id="GO:0016787">
    <property type="term" value="F:hydrolase activity"/>
    <property type="evidence" value="ECO:0007669"/>
    <property type="project" value="UniProtKB-KW"/>
</dbReference>
<evidence type="ECO:0000313" key="2">
    <source>
        <dbReference type="Proteomes" id="UP000435304"/>
    </source>
</evidence>
<sequence>MNADTQTLPDAVTEPAPVLPAAALWDFDGTLVDSEPLWMKAQFELIPQWGGEWSDAHAHALVGNSLLTSGRYICDVVGRDDLTPEFVVDQLVQKVVVSLRTGEIDWRPGARELLAELAAAGIPSALVSASYRVLLEAVLERLPEGTFATVVAGDEVVHGKPHPEPYLVACERLGVRPEDTVVLEDSVPGCASGTAAGAVVLGVRNMVELPPAPRRVLLDTLAGVGLDELAAHVGRARASDPGAPA</sequence>
<dbReference type="PANTHER" id="PTHR18901:SF38">
    <property type="entry name" value="PSEUDOURIDINE-5'-PHOSPHATASE"/>
    <property type="match status" value="1"/>
</dbReference>
<dbReference type="InterPro" id="IPR036412">
    <property type="entry name" value="HAD-like_sf"/>
</dbReference>
<keyword evidence="1" id="KW-0378">Hydrolase</keyword>
<dbReference type="AlphaFoldDB" id="A0A6A9UWA5"/>
<gene>
    <name evidence="1" type="ORF">GC722_07685</name>
</gene>
<dbReference type="Pfam" id="PF00702">
    <property type="entry name" value="Hydrolase"/>
    <property type="match status" value="1"/>
</dbReference>
<dbReference type="NCBIfam" id="TIGR01509">
    <property type="entry name" value="HAD-SF-IA-v3"/>
    <property type="match status" value="1"/>
</dbReference>
<comment type="caution">
    <text evidence="1">The sequence shown here is derived from an EMBL/GenBank/DDBJ whole genome shotgun (WGS) entry which is preliminary data.</text>
</comment>
<name>A0A6A9UWA5_9ACTN</name>
<dbReference type="RefSeq" id="WP_156609407.1">
    <property type="nucleotide sequence ID" value="NZ_WPCU01000005.1"/>
</dbReference>
<dbReference type="SUPFAM" id="SSF56784">
    <property type="entry name" value="HAD-like"/>
    <property type="match status" value="1"/>
</dbReference>
<proteinExistence type="predicted"/>
<dbReference type="Gene3D" id="3.40.50.1000">
    <property type="entry name" value="HAD superfamily/HAD-like"/>
    <property type="match status" value="1"/>
</dbReference>
<dbReference type="SFLD" id="SFLDS00003">
    <property type="entry name" value="Haloacid_Dehalogenase"/>
    <property type="match status" value="1"/>
</dbReference>